<feature type="compositionally biased region" description="Pro residues" evidence="1">
    <location>
        <begin position="1"/>
        <end position="11"/>
    </location>
</feature>
<evidence type="ECO:0000256" key="1">
    <source>
        <dbReference type="SAM" id="MobiDB-lite"/>
    </source>
</evidence>
<dbReference type="AlphaFoldDB" id="A0A1E3Q166"/>
<dbReference type="EMBL" id="KV454297">
    <property type="protein sequence ID" value="ODQ71439.1"/>
    <property type="molecule type" value="Genomic_DNA"/>
</dbReference>
<feature type="compositionally biased region" description="Polar residues" evidence="1">
    <location>
        <begin position="25"/>
        <end position="34"/>
    </location>
</feature>
<reference evidence="2 3" key="1">
    <citation type="journal article" date="2016" name="Proc. Natl. Acad. Sci. U.S.A.">
        <title>Comparative genomics of biotechnologically important yeasts.</title>
        <authorList>
            <person name="Riley R."/>
            <person name="Haridas S."/>
            <person name="Wolfe K.H."/>
            <person name="Lopes M.R."/>
            <person name="Hittinger C.T."/>
            <person name="Goeker M."/>
            <person name="Salamov A.A."/>
            <person name="Wisecaver J.H."/>
            <person name="Long T.M."/>
            <person name="Calvey C.H."/>
            <person name="Aerts A.L."/>
            <person name="Barry K.W."/>
            <person name="Choi C."/>
            <person name="Clum A."/>
            <person name="Coughlan A.Y."/>
            <person name="Deshpande S."/>
            <person name="Douglass A.P."/>
            <person name="Hanson S.J."/>
            <person name="Klenk H.-P."/>
            <person name="LaButti K.M."/>
            <person name="Lapidus A."/>
            <person name="Lindquist E.A."/>
            <person name="Lipzen A.M."/>
            <person name="Meier-Kolthoff J.P."/>
            <person name="Ohm R.A."/>
            <person name="Otillar R.P."/>
            <person name="Pangilinan J.L."/>
            <person name="Peng Y."/>
            <person name="Rokas A."/>
            <person name="Rosa C.A."/>
            <person name="Scheuner C."/>
            <person name="Sibirny A.A."/>
            <person name="Slot J.C."/>
            <person name="Stielow J.B."/>
            <person name="Sun H."/>
            <person name="Kurtzman C.P."/>
            <person name="Blackwell M."/>
            <person name="Grigoriev I.V."/>
            <person name="Jeffries T.W."/>
        </authorList>
    </citation>
    <scope>NUCLEOTIDE SEQUENCE [LARGE SCALE GENOMIC DNA]</scope>
    <source>
        <strain evidence="2 3">NRRL Y-11557</strain>
    </source>
</reference>
<gene>
    <name evidence="2" type="ORF">LIPSTDRAFT_323003</name>
</gene>
<proteinExistence type="predicted"/>
<organism evidence="2 3">
    <name type="scientific">Lipomyces starkeyi NRRL Y-11557</name>
    <dbReference type="NCBI Taxonomy" id="675824"/>
    <lineage>
        <taxon>Eukaryota</taxon>
        <taxon>Fungi</taxon>
        <taxon>Dikarya</taxon>
        <taxon>Ascomycota</taxon>
        <taxon>Saccharomycotina</taxon>
        <taxon>Lipomycetes</taxon>
        <taxon>Lipomycetales</taxon>
        <taxon>Lipomycetaceae</taxon>
        <taxon>Lipomyces</taxon>
    </lineage>
</organism>
<sequence length="88" mass="9669">MNPSATTPPPSVLEANPHAPVELVQESQVQQPRPSTGEPGLSSRLNSNNHQRRRRVILACENLQTAHVSFRPTKPAHVLSMQMQLTGI</sequence>
<feature type="region of interest" description="Disordered" evidence="1">
    <location>
        <begin position="1"/>
        <end position="53"/>
    </location>
</feature>
<protein>
    <submittedName>
        <fullName evidence="2">Uncharacterized protein</fullName>
    </submittedName>
</protein>
<name>A0A1E3Q166_LIPST</name>
<evidence type="ECO:0000313" key="2">
    <source>
        <dbReference type="EMBL" id="ODQ71439.1"/>
    </source>
</evidence>
<dbReference type="Proteomes" id="UP000094385">
    <property type="component" value="Unassembled WGS sequence"/>
</dbReference>
<keyword evidence="3" id="KW-1185">Reference proteome</keyword>
<evidence type="ECO:0000313" key="3">
    <source>
        <dbReference type="Proteomes" id="UP000094385"/>
    </source>
</evidence>
<accession>A0A1E3Q166</accession>